<name>A0A0F9RSN8_9ZZZZ</name>
<gene>
    <name evidence="3" type="ORF">LCGC14_0541820</name>
</gene>
<feature type="coiled-coil region" evidence="1">
    <location>
        <begin position="70"/>
        <end position="97"/>
    </location>
</feature>
<keyword evidence="2" id="KW-0812">Transmembrane</keyword>
<keyword evidence="2" id="KW-0472">Membrane</keyword>
<reference evidence="3" key="1">
    <citation type="journal article" date="2015" name="Nature">
        <title>Complex archaea that bridge the gap between prokaryotes and eukaryotes.</title>
        <authorList>
            <person name="Spang A."/>
            <person name="Saw J.H."/>
            <person name="Jorgensen S.L."/>
            <person name="Zaremba-Niedzwiedzka K."/>
            <person name="Martijn J."/>
            <person name="Lind A.E."/>
            <person name="van Eijk R."/>
            <person name="Schleper C."/>
            <person name="Guy L."/>
            <person name="Ettema T.J."/>
        </authorList>
    </citation>
    <scope>NUCLEOTIDE SEQUENCE</scope>
</reference>
<feature type="transmembrane region" description="Helical" evidence="2">
    <location>
        <begin position="20"/>
        <end position="44"/>
    </location>
</feature>
<proteinExistence type="predicted"/>
<dbReference type="EMBL" id="LAZR01000725">
    <property type="protein sequence ID" value="KKN59470.1"/>
    <property type="molecule type" value="Genomic_DNA"/>
</dbReference>
<evidence type="ECO:0000256" key="1">
    <source>
        <dbReference type="SAM" id="Coils"/>
    </source>
</evidence>
<protein>
    <submittedName>
        <fullName evidence="3">Uncharacterized protein</fullName>
    </submittedName>
</protein>
<keyword evidence="2" id="KW-1133">Transmembrane helix</keyword>
<sequence>MLQMVLEYVWLILGVSYHYLVLLLPYLLVYTGVTLFGLPGFFIGRYYERLQWRREIKSGKRLGELIQFQLKNRDEKIKTLTEETVELKKEAEEMKDKHRRMIGLAKEMI</sequence>
<evidence type="ECO:0000256" key="2">
    <source>
        <dbReference type="SAM" id="Phobius"/>
    </source>
</evidence>
<comment type="caution">
    <text evidence="3">The sequence shown here is derived from an EMBL/GenBank/DDBJ whole genome shotgun (WGS) entry which is preliminary data.</text>
</comment>
<accession>A0A0F9RSN8</accession>
<dbReference type="AlphaFoldDB" id="A0A0F9RSN8"/>
<organism evidence="3">
    <name type="scientific">marine sediment metagenome</name>
    <dbReference type="NCBI Taxonomy" id="412755"/>
    <lineage>
        <taxon>unclassified sequences</taxon>
        <taxon>metagenomes</taxon>
        <taxon>ecological metagenomes</taxon>
    </lineage>
</organism>
<keyword evidence="1" id="KW-0175">Coiled coil</keyword>
<evidence type="ECO:0000313" key="3">
    <source>
        <dbReference type="EMBL" id="KKN59470.1"/>
    </source>
</evidence>